<evidence type="ECO:0000313" key="3">
    <source>
        <dbReference type="Proteomes" id="UP001595075"/>
    </source>
</evidence>
<accession>A0ABR4CXM4</accession>
<dbReference type="EMBL" id="JAZHXI010000002">
    <property type="protein sequence ID" value="KAL2074123.1"/>
    <property type="molecule type" value="Genomic_DNA"/>
</dbReference>
<feature type="region of interest" description="Disordered" evidence="1">
    <location>
        <begin position="43"/>
        <end position="105"/>
    </location>
</feature>
<evidence type="ECO:0000256" key="1">
    <source>
        <dbReference type="SAM" id="MobiDB-lite"/>
    </source>
</evidence>
<gene>
    <name evidence="2" type="ORF">VTL71DRAFT_7901</name>
</gene>
<sequence length="506" mass="55668">MPPPLPSGKKIVPLVPYDPKDYNTTPSVEAIADWRKRMAEPGYVPPHLWGKAGDPSKPKMPPCGDSPQSDYAEPSSSPRPLLEDKSYEISYRPLPPAQEVRPRPKSKFGLRQMFAAGHPVLLELEKNSGIPKPKSKPKITRVNPANFTHRPAVTACPSTSAFTPFPPKKVLKFAADSPPQYASTRSFMEEQELIDARRARASNDAFKLASMNVVQPPRHALQATSFSQSEHDIPLVLPWVTLQPSVELDEKEAALLYQFPDSPDTSPSFRPFTKEKDPMAISQILNPVASSTDDIFTMHGPGDGESKMPPLHAIRGPQLKKISNSPVTVKDIPKYRRFNEEIEASMGLNAPSKQAYVVTGNKDGALGSGYRRRGPRVCGYGLDELARYKKEAEMDVKERTVKEGEATKAVIALSNTGIPVATSKKEAEVAMGDGSEKSIEPGVAGKKKLRLILTVKDGLGKCSESFEAAKDLLSEGKKKKAASVKKEQEIDEEWVKVDDDEEWDMC</sequence>
<dbReference type="Proteomes" id="UP001595075">
    <property type="component" value="Unassembled WGS sequence"/>
</dbReference>
<name>A0ABR4CXM4_9HELO</name>
<organism evidence="2 3">
    <name type="scientific">Oculimacula yallundae</name>
    <dbReference type="NCBI Taxonomy" id="86028"/>
    <lineage>
        <taxon>Eukaryota</taxon>
        <taxon>Fungi</taxon>
        <taxon>Dikarya</taxon>
        <taxon>Ascomycota</taxon>
        <taxon>Pezizomycotina</taxon>
        <taxon>Leotiomycetes</taxon>
        <taxon>Helotiales</taxon>
        <taxon>Ploettnerulaceae</taxon>
        <taxon>Oculimacula</taxon>
    </lineage>
</organism>
<evidence type="ECO:0000313" key="2">
    <source>
        <dbReference type="EMBL" id="KAL2074123.1"/>
    </source>
</evidence>
<feature type="region of interest" description="Disordered" evidence="1">
    <location>
        <begin position="1"/>
        <end position="22"/>
    </location>
</feature>
<proteinExistence type="predicted"/>
<feature type="compositionally biased region" description="Polar residues" evidence="1">
    <location>
        <begin position="66"/>
        <end position="78"/>
    </location>
</feature>
<reference evidence="2 3" key="1">
    <citation type="journal article" date="2024" name="Commun. Biol.">
        <title>Comparative genomic analysis of thermophilic fungi reveals convergent evolutionary adaptations and gene losses.</title>
        <authorList>
            <person name="Steindorff A.S."/>
            <person name="Aguilar-Pontes M.V."/>
            <person name="Robinson A.J."/>
            <person name="Andreopoulos B."/>
            <person name="LaButti K."/>
            <person name="Kuo A."/>
            <person name="Mondo S."/>
            <person name="Riley R."/>
            <person name="Otillar R."/>
            <person name="Haridas S."/>
            <person name="Lipzen A."/>
            <person name="Grimwood J."/>
            <person name="Schmutz J."/>
            <person name="Clum A."/>
            <person name="Reid I.D."/>
            <person name="Moisan M.C."/>
            <person name="Butler G."/>
            <person name="Nguyen T.T.M."/>
            <person name="Dewar K."/>
            <person name="Conant G."/>
            <person name="Drula E."/>
            <person name="Henrissat B."/>
            <person name="Hansel C."/>
            <person name="Singer S."/>
            <person name="Hutchinson M.I."/>
            <person name="de Vries R.P."/>
            <person name="Natvig D.O."/>
            <person name="Powell A.J."/>
            <person name="Tsang A."/>
            <person name="Grigoriev I.V."/>
        </authorList>
    </citation>
    <scope>NUCLEOTIDE SEQUENCE [LARGE SCALE GENOMIC DNA]</scope>
    <source>
        <strain evidence="2 3">CBS 494.80</strain>
    </source>
</reference>
<comment type="caution">
    <text evidence="2">The sequence shown here is derived from an EMBL/GenBank/DDBJ whole genome shotgun (WGS) entry which is preliminary data.</text>
</comment>
<protein>
    <submittedName>
        <fullName evidence="2">Uncharacterized protein</fullName>
    </submittedName>
</protein>
<keyword evidence="3" id="KW-1185">Reference proteome</keyword>